<feature type="transmembrane region" description="Helical" evidence="5">
    <location>
        <begin position="422"/>
        <end position="448"/>
    </location>
</feature>
<keyword evidence="4 5" id="KW-0472">Membrane</keyword>
<feature type="transmembrane region" description="Helical" evidence="5">
    <location>
        <begin position="109"/>
        <end position="128"/>
    </location>
</feature>
<dbReference type="PANTHER" id="PTHR37422">
    <property type="entry name" value="TEICHURONIC ACID BIOSYNTHESIS PROTEIN TUAE"/>
    <property type="match status" value="1"/>
</dbReference>
<reference evidence="8" key="1">
    <citation type="journal article" date="2019" name="Int. J. Syst. Evol. Microbiol.">
        <title>The Global Catalogue of Microorganisms (GCM) 10K type strain sequencing project: providing services to taxonomists for standard genome sequencing and annotation.</title>
        <authorList>
            <consortium name="The Broad Institute Genomics Platform"/>
            <consortium name="The Broad Institute Genome Sequencing Center for Infectious Disease"/>
            <person name="Wu L."/>
            <person name="Ma J."/>
        </authorList>
    </citation>
    <scope>NUCLEOTIDE SEQUENCE [LARGE SCALE GENOMIC DNA]</scope>
    <source>
        <strain evidence="8">JCM 4738</strain>
    </source>
</reference>
<comment type="subcellular location">
    <subcellularLocation>
        <location evidence="1">Membrane</location>
        <topology evidence="1">Multi-pass membrane protein</topology>
    </subcellularLocation>
</comment>
<protein>
    <submittedName>
        <fullName evidence="7">Membrane protein</fullName>
    </submittedName>
</protein>
<feature type="transmembrane region" description="Helical" evidence="5">
    <location>
        <begin position="77"/>
        <end position="97"/>
    </location>
</feature>
<evidence type="ECO:0000256" key="1">
    <source>
        <dbReference type="ARBA" id="ARBA00004141"/>
    </source>
</evidence>
<evidence type="ECO:0000313" key="8">
    <source>
        <dbReference type="Proteomes" id="UP000642673"/>
    </source>
</evidence>
<feature type="domain" description="O-antigen ligase-related" evidence="6">
    <location>
        <begin position="215"/>
        <end position="371"/>
    </location>
</feature>
<evidence type="ECO:0000259" key="6">
    <source>
        <dbReference type="Pfam" id="PF04932"/>
    </source>
</evidence>
<feature type="transmembrane region" description="Helical" evidence="5">
    <location>
        <begin position="355"/>
        <end position="381"/>
    </location>
</feature>
<gene>
    <name evidence="7" type="ORF">GCM10010347_48690</name>
</gene>
<evidence type="ECO:0000256" key="2">
    <source>
        <dbReference type="ARBA" id="ARBA00022692"/>
    </source>
</evidence>
<comment type="caution">
    <text evidence="7">The sequence shown here is derived from an EMBL/GenBank/DDBJ whole genome shotgun (WGS) entry which is preliminary data.</text>
</comment>
<accession>A0ABQ3F2C3</accession>
<dbReference type="RefSeq" id="WP_190186347.1">
    <property type="nucleotide sequence ID" value="NZ_BMVP01000011.1"/>
</dbReference>
<feature type="transmembrane region" description="Helical" evidence="5">
    <location>
        <begin position="179"/>
        <end position="199"/>
    </location>
</feature>
<dbReference type="PANTHER" id="PTHR37422:SF13">
    <property type="entry name" value="LIPOPOLYSACCHARIDE BIOSYNTHESIS PROTEIN PA4999-RELATED"/>
    <property type="match status" value="1"/>
</dbReference>
<feature type="transmembrane region" description="Helical" evidence="5">
    <location>
        <begin position="253"/>
        <end position="270"/>
    </location>
</feature>
<feature type="transmembrane region" description="Helical" evidence="5">
    <location>
        <begin position="52"/>
        <end position="70"/>
    </location>
</feature>
<keyword evidence="8" id="KW-1185">Reference proteome</keyword>
<feature type="transmembrane region" description="Helical" evidence="5">
    <location>
        <begin position="206"/>
        <end position="223"/>
    </location>
</feature>
<name>A0ABQ3F2C3_9ACTN</name>
<keyword evidence="2 5" id="KW-0812">Transmembrane</keyword>
<evidence type="ECO:0000256" key="5">
    <source>
        <dbReference type="SAM" id="Phobius"/>
    </source>
</evidence>
<evidence type="ECO:0000313" key="7">
    <source>
        <dbReference type="EMBL" id="GHB72638.1"/>
    </source>
</evidence>
<proteinExistence type="predicted"/>
<organism evidence="7 8">
    <name type="scientific">Streptomyces cirratus</name>
    <dbReference type="NCBI Taxonomy" id="68187"/>
    <lineage>
        <taxon>Bacteria</taxon>
        <taxon>Bacillati</taxon>
        <taxon>Actinomycetota</taxon>
        <taxon>Actinomycetes</taxon>
        <taxon>Kitasatosporales</taxon>
        <taxon>Streptomycetaceae</taxon>
        <taxon>Streptomyces</taxon>
    </lineage>
</organism>
<evidence type="ECO:0000256" key="4">
    <source>
        <dbReference type="ARBA" id="ARBA00023136"/>
    </source>
</evidence>
<keyword evidence="3 5" id="KW-1133">Transmembrane helix</keyword>
<sequence length="460" mass="46432">MTLAVSNSRPRGRPYAGPLLRRHWPLLPLAATVLLLLAPLPAGDASTSGKVGPADAASLLLVAVCALRALQGRVRALSPLGALVLGAPAVGLAVATVTAGDPYAALPGFVRYLQVFVLVPAAIVLLVRDAGEFRLAAGCFVVLALVQGALGVVQFVTHTGASYQGADIRAVGTFGPGDVMGMATVVAYGLVVATAAALAPGLPGRVRRIAGGCAAALTVPLVLSFSRGAWIATAGSAVLVMVLAGIRRALKVVVALAAVGVVLVGGFGVGSEMVAERLTSITQVSDAPDQSVTDRYTMWAAAESMWRERPAAGVGLKGFPANRDGHSSLALSSGSDTAGAGQAFVKQPLLSPHNMYLLVLSEQGLIGLTALAGGWAALLVAGLRRYAAGGERGLRDCGLIAVGLLVWQLTDFLYADIGGPSTVLTGVIIGLAAWWALPAGPGGVAAVLPARPVPEGPAGR</sequence>
<feature type="transmembrane region" description="Helical" evidence="5">
    <location>
        <begin position="229"/>
        <end position="246"/>
    </location>
</feature>
<dbReference type="EMBL" id="BMVP01000011">
    <property type="protein sequence ID" value="GHB72638.1"/>
    <property type="molecule type" value="Genomic_DNA"/>
</dbReference>
<dbReference type="Pfam" id="PF04932">
    <property type="entry name" value="Wzy_C"/>
    <property type="match status" value="1"/>
</dbReference>
<dbReference type="InterPro" id="IPR007016">
    <property type="entry name" value="O-antigen_ligase-rel_domated"/>
</dbReference>
<dbReference type="Proteomes" id="UP000642673">
    <property type="component" value="Unassembled WGS sequence"/>
</dbReference>
<dbReference type="InterPro" id="IPR051533">
    <property type="entry name" value="WaaL-like"/>
</dbReference>
<feature type="transmembrane region" description="Helical" evidence="5">
    <location>
        <begin position="135"/>
        <end position="156"/>
    </location>
</feature>
<evidence type="ECO:0000256" key="3">
    <source>
        <dbReference type="ARBA" id="ARBA00022989"/>
    </source>
</evidence>